<dbReference type="PROSITE" id="PS00220">
    <property type="entry name" value="ANION_EXCHANGER_2"/>
    <property type="match status" value="1"/>
</dbReference>
<dbReference type="Pfam" id="PF07565">
    <property type="entry name" value="Band_3_cyto"/>
    <property type="match status" value="1"/>
</dbReference>
<keyword evidence="7 12" id="KW-0812">Transmembrane</keyword>
<feature type="transmembrane region" description="Helical" evidence="12">
    <location>
        <begin position="551"/>
        <end position="576"/>
    </location>
</feature>
<evidence type="ECO:0000256" key="5">
    <source>
        <dbReference type="ARBA" id="ARBA00022475"/>
    </source>
</evidence>
<evidence type="ECO:0000256" key="3">
    <source>
        <dbReference type="ARBA" id="ARBA00022448"/>
    </source>
</evidence>
<keyword evidence="3 12" id="KW-0813">Transport</keyword>
<dbReference type="InterPro" id="IPR011531">
    <property type="entry name" value="HCO3_transpt-like_TM_dom"/>
</dbReference>
<feature type="transmembrane region" description="Helical" evidence="12">
    <location>
        <begin position="732"/>
        <end position="753"/>
    </location>
</feature>
<evidence type="ECO:0000256" key="4">
    <source>
        <dbReference type="ARBA" id="ARBA00022449"/>
    </source>
</evidence>
<evidence type="ECO:0000313" key="16">
    <source>
        <dbReference type="Ensembl" id="ENSSRHP00000061504.1"/>
    </source>
</evidence>
<feature type="transmembrane region" description="Helical" evidence="12">
    <location>
        <begin position="673"/>
        <end position="693"/>
    </location>
</feature>
<evidence type="ECO:0000256" key="12">
    <source>
        <dbReference type="RuleBase" id="RU362035"/>
    </source>
</evidence>
<dbReference type="PANTHER" id="PTHR11453:SF14">
    <property type="entry name" value="ANION EXCHANGE PROTEIN 2"/>
    <property type="match status" value="1"/>
</dbReference>
<dbReference type="Pfam" id="PF00955">
    <property type="entry name" value="HCO3_cotransp"/>
    <property type="match status" value="1"/>
</dbReference>
<evidence type="ECO:0000256" key="10">
    <source>
        <dbReference type="ARBA" id="ARBA00023136"/>
    </source>
</evidence>
<organism evidence="16 17">
    <name type="scientific">Sinocyclocheilus rhinocerous</name>
    <dbReference type="NCBI Taxonomy" id="307959"/>
    <lineage>
        <taxon>Eukaryota</taxon>
        <taxon>Metazoa</taxon>
        <taxon>Chordata</taxon>
        <taxon>Craniata</taxon>
        <taxon>Vertebrata</taxon>
        <taxon>Euteleostomi</taxon>
        <taxon>Actinopterygii</taxon>
        <taxon>Neopterygii</taxon>
        <taxon>Teleostei</taxon>
        <taxon>Ostariophysi</taxon>
        <taxon>Cypriniformes</taxon>
        <taxon>Cyprinidae</taxon>
        <taxon>Cyprininae</taxon>
        <taxon>Sinocyclocheilus</taxon>
    </lineage>
</organism>
<comment type="catalytic activity">
    <reaction evidence="11">
        <text>hydrogencarbonate(in) + chloride(out) = hydrogencarbonate(out) + chloride(in)</text>
        <dbReference type="Rhea" id="RHEA:72363"/>
        <dbReference type="ChEBI" id="CHEBI:17544"/>
        <dbReference type="ChEBI" id="CHEBI:17996"/>
    </reaction>
</comment>
<dbReference type="Proteomes" id="UP000472270">
    <property type="component" value="Unassembled WGS sequence"/>
</dbReference>
<proteinExistence type="inferred from homology"/>
<comment type="similarity">
    <text evidence="2 12">Belongs to the anion exchanger (TC 2.A.31) family.</text>
</comment>
<keyword evidence="4" id="KW-0050">Antiport</keyword>
<keyword evidence="9 12" id="KW-0406">Ion transport</keyword>
<dbReference type="GO" id="GO:0016323">
    <property type="term" value="C:basolateral plasma membrane"/>
    <property type="evidence" value="ECO:0007669"/>
    <property type="project" value="TreeGrafter"/>
</dbReference>
<keyword evidence="10 12" id="KW-0472">Membrane</keyword>
<evidence type="ECO:0000256" key="6">
    <source>
        <dbReference type="ARBA" id="ARBA00022681"/>
    </source>
</evidence>
<evidence type="ECO:0000256" key="8">
    <source>
        <dbReference type="ARBA" id="ARBA00022989"/>
    </source>
</evidence>
<dbReference type="AlphaFoldDB" id="A0A673K4V2"/>
<feature type="transmembrane region" description="Helical" evidence="12">
    <location>
        <begin position="583"/>
        <end position="601"/>
    </location>
</feature>
<feature type="region of interest" description="Disordered" evidence="13">
    <location>
        <begin position="615"/>
        <end position="636"/>
    </location>
</feature>
<accession>A0A673K4V2</accession>
<evidence type="ECO:0000256" key="9">
    <source>
        <dbReference type="ARBA" id="ARBA00023065"/>
    </source>
</evidence>
<sequence>MFLAFVDHRHTSLHIHHPLSKHLPEGRRKKPGRKRKDSGRRRSSSMGSAPPIDEDEEDEEVDEESCSQQDKEGNVTTTPTPETDSEVDAQVVFVELNELLMDKNQEMHWKETARWIKFEEDVEEETERWGKPHVASLSFRSLLELRKTISHGAVLLDLDQKTLPGIAHQVVEQMIISDQIRAQDRANVLRALLLKHSHPSDGKEHSLFKRNISATSLGSLISHYHSSNHIAAPEPPKDTPQFFGLHKTKSKHELKLLEKIPEDAEATVVLVGSVDFLDQPTMAFVRLQEAVLLESVLEVPIPVRFLFVLLGPPNANIDYHQIGRSISTLMSDKHFHEAAYLADERQDLLTAINSFLDCSIVLPPSEVGGDELLHSIARFQKEILHKRHEQEHTKVNRSVYCLCKINVLNYLFNSFLMFSALHPPLKPEDDPLRRTGRLFGGVIRDARRRYPKYISDFKDSLSPQCMATVIFIYFAALSPAITFGGLLGEKTDGLIGVSELIISTAVQGMLFCLLGAQPLLVVGFSGPLLVFEESFYSFCRSSEIEYLTGRLWIGIWLIIIVVLTVAFEGSFLVRFVSRFTQEIFSFLISLIFIYETFFKLGKIFMDHPLRSCSGREENDTALPTPTSDGRSPDASQTINQPNTALLSLVLTAGTFFIAFYLRKFKNSAFFPGTLRRAIGDFGVPIAISIMVLLDYSIKDTYTQKLSVPDGFSVTSPDKRGWLIHPLGSDGQFPIWMMVASILPALLVYILIFMETQITTLIVSKKDRMLVKGSGFHLDLLIIVVAGGVSALFGLPWLTGATVRSVTHANSLTVMSKAVAPGDKPRIQEVKEQRVTGFLVALLVGLSIVIGDVLRQVPIAVLFGIFLYMGVMSLNGIQLTERMMLLFMPPKYHPDHTYVRKVRTLRMHLFTCLQLVCLAVLWAVMSTSASLAFPFVLVLTVPFRRFLLSRIFTRREIQCVSVSFLFVDRKMYICRCIDSVFFFTRLVISYAVV</sequence>
<protein>
    <recommendedName>
        <fullName evidence="12">Anion exchange protein</fullName>
    </recommendedName>
</protein>
<dbReference type="GO" id="GO:0005452">
    <property type="term" value="F:solute:inorganic anion antiporter activity"/>
    <property type="evidence" value="ECO:0007669"/>
    <property type="project" value="InterPro"/>
</dbReference>
<dbReference type="PANTHER" id="PTHR11453">
    <property type="entry name" value="ANION EXCHANGE PROTEIN"/>
    <property type="match status" value="1"/>
</dbReference>
<dbReference type="InterPro" id="IPR016152">
    <property type="entry name" value="PTrfase/Anion_transptr"/>
</dbReference>
<dbReference type="Gene3D" id="3.40.930.10">
    <property type="entry name" value="Mannitol-specific EII, Chain A"/>
    <property type="match status" value="1"/>
</dbReference>
<evidence type="ECO:0000259" key="14">
    <source>
        <dbReference type="Pfam" id="PF00955"/>
    </source>
</evidence>
<comment type="subcellular location">
    <subcellularLocation>
        <location evidence="1">Cell membrane</location>
        <topology evidence="1">Multi-pass membrane protein</topology>
    </subcellularLocation>
    <subcellularLocation>
        <location evidence="12">Membrane</location>
        <topology evidence="12">Multi-pass membrane protein</topology>
    </subcellularLocation>
</comment>
<keyword evidence="17" id="KW-1185">Reference proteome</keyword>
<feature type="compositionally biased region" description="Acidic residues" evidence="13">
    <location>
        <begin position="52"/>
        <end position="65"/>
    </location>
</feature>
<feature type="transmembrane region" description="Helical" evidence="12">
    <location>
        <begin position="466"/>
        <end position="487"/>
    </location>
</feature>
<dbReference type="FunFam" id="1.10.287.570:FF:000001">
    <property type="entry name" value="Anion exchange protein"/>
    <property type="match status" value="1"/>
</dbReference>
<name>A0A673K4V2_9TELE</name>
<dbReference type="FunFam" id="3.40.930.10:FF:000004">
    <property type="entry name" value="Anion exchange protein"/>
    <property type="match status" value="1"/>
</dbReference>
<evidence type="ECO:0000256" key="1">
    <source>
        <dbReference type="ARBA" id="ARBA00004651"/>
    </source>
</evidence>
<feature type="transmembrane region" description="Helical" evidence="12">
    <location>
        <begin position="643"/>
        <end position="661"/>
    </location>
</feature>
<evidence type="ECO:0000256" key="7">
    <source>
        <dbReference type="ARBA" id="ARBA00022692"/>
    </source>
</evidence>
<dbReference type="PRINTS" id="PR00165">
    <property type="entry name" value="ANIONEXCHNGR"/>
</dbReference>
<feature type="transmembrane region" description="Helical" evidence="12">
    <location>
        <begin position="774"/>
        <end position="794"/>
    </location>
</feature>
<dbReference type="InterPro" id="IPR003020">
    <property type="entry name" value="HCO3_transpt_euk"/>
</dbReference>
<feature type="transmembrane region" description="Helical" evidence="12">
    <location>
        <begin position="831"/>
        <end position="850"/>
    </location>
</feature>
<feature type="region of interest" description="Disordered" evidence="13">
    <location>
        <begin position="15"/>
        <end position="88"/>
    </location>
</feature>
<evidence type="ECO:0000256" key="11">
    <source>
        <dbReference type="ARBA" id="ARBA00049347"/>
    </source>
</evidence>
<evidence type="ECO:0000256" key="2">
    <source>
        <dbReference type="ARBA" id="ARBA00010993"/>
    </source>
</evidence>
<keyword evidence="8 12" id="KW-1133">Transmembrane helix</keyword>
<evidence type="ECO:0000259" key="15">
    <source>
        <dbReference type="Pfam" id="PF07565"/>
    </source>
</evidence>
<feature type="compositionally biased region" description="Polar residues" evidence="13">
    <location>
        <begin position="621"/>
        <end position="636"/>
    </location>
</feature>
<dbReference type="Ensembl" id="ENSSRHT00000063206.1">
    <property type="protein sequence ID" value="ENSSRHP00000061504.1"/>
    <property type="gene ID" value="ENSSRHG00000026254.1"/>
</dbReference>
<feature type="transmembrane region" description="Helical" evidence="12">
    <location>
        <begin position="508"/>
        <end position="531"/>
    </location>
</feature>
<reference evidence="16" key="2">
    <citation type="submission" date="2025-09" db="UniProtKB">
        <authorList>
            <consortium name="Ensembl"/>
        </authorList>
    </citation>
    <scope>IDENTIFICATION</scope>
</reference>
<gene>
    <name evidence="16" type="primary">LOC107709836</name>
</gene>
<dbReference type="InterPro" id="IPR018241">
    <property type="entry name" value="Anion_exchange_CS"/>
</dbReference>
<dbReference type="GO" id="GO:0015701">
    <property type="term" value="P:bicarbonate transport"/>
    <property type="evidence" value="ECO:0007669"/>
    <property type="project" value="TreeGrafter"/>
</dbReference>
<feature type="compositionally biased region" description="Basic residues" evidence="13">
    <location>
        <begin position="27"/>
        <end position="43"/>
    </location>
</feature>
<dbReference type="GO" id="GO:0051453">
    <property type="term" value="P:regulation of intracellular pH"/>
    <property type="evidence" value="ECO:0007669"/>
    <property type="project" value="TreeGrafter"/>
</dbReference>
<dbReference type="PRINTS" id="PR01231">
    <property type="entry name" value="HCO3TRNSPORT"/>
</dbReference>
<feature type="transmembrane region" description="Helical" evidence="12">
    <location>
        <begin position="856"/>
        <end position="876"/>
    </location>
</feature>
<keyword evidence="5" id="KW-1003">Cell membrane</keyword>
<dbReference type="NCBIfam" id="TIGR00834">
    <property type="entry name" value="ae"/>
    <property type="match status" value="1"/>
</dbReference>
<feature type="domain" description="Band 3 cytoplasmic" evidence="15">
    <location>
        <begin position="92"/>
        <end position="367"/>
    </location>
</feature>
<reference evidence="16" key="1">
    <citation type="submission" date="2025-08" db="UniProtKB">
        <authorList>
            <consortium name="Ensembl"/>
        </authorList>
    </citation>
    <scope>IDENTIFICATION</scope>
</reference>
<feature type="domain" description="Bicarbonate transporter-like transmembrane" evidence="14">
    <location>
        <begin position="437"/>
        <end position="959"/>
    </location>
</feature>
<keyword evidence="6" id="KW-0039">Anion exchange</keyword>
<evidence type="ECO:0000256" key="13">
    <source>
        <dbReference type="SAM" id="MobiDB-lite"/>
    </source>
</evidence>
<dbReference type="InterPro" id="IPR001717">
    <property type="entry name" value="Anion_exchange"/>
</dbReference>
<dbReference type="SUPFAM" id="SSF55804">
    <property type="entry name" value="Phoshotransferase/anion transport protein"/>
    <property type="match status" value="1"/>
</dbReference>
<dbReference type="InterPro" id="IPR013769">
    <property type="entry name" value="Band3_cytoplasmic_dom"/>
</dbReference>
<dbReference type="GO" id="GO:0016324">
    <property type="term" value="C:apical plasma membrane"/>
    <property type="evidence" value="ECO:0007669"/>
    <property type="project" value="TreeGrafter"/>
</dbReference>
<dbReference type="GO" id="GO:0008509">
    <property type="term" value="F:monoatomic anion transmembrane transporter activity"/>
    <property type="evidence" value="ECO:0007669"/>
    <property type="project" value="InterPro"/>
</dbReference>
<dbReference type="Gene3D" id="1.10.287.570">
    <property type="entry name" value="Helical hairpin bin"/>
    <property type="match status" value="1"/>
</dbReference>
<evidence type="ECO:0000313" key="17">
    <source>
        <dbReference type="Proteomes" id="UP000472270"/>
    </source>
</evidence>